<dbReference type="CDD" id="cd00085">
    <property type="entry name" value="HNHc"/>
    <property type="match status" value="1"/>
</dbReference>
<proteinExistence type="predicted"/>
<dbReference type="Proteomes" id="UP000023775">
    <property type="component" value="Unassembled WGS sequence"/>
</dbReference>
<accession>N9VG80</accession>
<dbReference type="eggNOG" id="COG1403">
    <property type="taxonomic scope" value="Bacteria"/>
</dbReference>
<comment type="caution">
    <text evidence="2">The sequence shown here is derived from an EMBL/GenBank/DDBJ whole genome shotgun (WGS) entry which is preliminary data.</text>
</comment>
<organism evidence="2 3">
    <name type="scientific">Aeromonas diversa CDC 2478-85</name>
    <dbReference type="NCBI Taxonomy" id="1268237"/>
    <lineage>
        <taxon>Bacteria</taxon>
        <taxon>Pseudomonadati</taxon>
        <taxon>Pseudomonadota</taxon>
        <taxon>Gammaproteobacteria</taxon>
        <taxon>Aeromonadales</taxon>
        <taxon>Aeromonadaceae</taxon>
        <taxon>Aeromonas</taxon>
    </lineage>
</organism>
<dbReference type="InterPro" id="IPR002711">
    <property type="entry name" value="HNH"/>
</dbReference>
<dbReference type="Gene3D" id="1.10.30.50">
    <property type="match status" value="1"/>
</dbReference>
<evidence type="ECO:0000313" key="2">
    <source>
        <dbReference type="EMBL" id="ENY70628.1"/>
    </source>
</evidence>
<sequence>MHASPEQQLVFIAYLQRIFSEGNFVATYKCALLHAIADIAIERSAERHELEAARTITLDELAAKFVELYWQHSLPYSATEQSATLLKQSSGRQASMLTELARLREEGVRSVTALRRHSAWQPLLAQVRRILIDGPLWRLQILGGREECYLYPHQKGSHHIRLQPGILFCLHRFYDLVVSLARQHWLQLIVEMKGNRLLIGQSAGLEAFLFGSRRQGLGRVGEVLKDLQEGHCFYCRKPIHKDGEVDHFIPWRRYPLDLGHNFVLAHAKCNNNKRDFLAAPEHRDAWYEQNILTHGALLTHELAPLVNVDAERSTAIATWAYQQALREGSRLWCCINRFVDSASATPKTASFTVRGVR</sequence>
<evidence type="ECO:0000313" key="3">
    <source>
        <dbReference type="Proteomes" id="UP000023775"/>
    </source>
</evidence>
<dbReference type="PATRIC" id="fig|1268237.3.peg.3404"/>
<protein>
    <recommendedName>
        <fullName evidence="1">HNH nuclease domain-containing protein</fullName>
    </recommendedName>
</protein>
<dbReference type="InterPro" id="IPR003615">
    <property type="entry name" value="HNH_nuc"/>
</dbReference>
<dbReference type="OrthoDB" id="9804086at2"/>
<evidence type="ECO:0000259" key="1">
    <source>
        <dbReference type="SMART" id="SM00507"/>
    </source>
</evidence>
<name>N9VG80_9GAMM</name>
<reference evidence="2 3" key="1">
    <citation type="journal article" date="2013" name="Genome Announc.">
        <title>Draft Genome Sequence of the Aeromonas diversa Type Strain.</title>
        <authorList>
            <person name="Farfan M."/>
            <person name="Spataro N."/>
            <person name="Sanglas A."/>
            <person name="Albarral V."/>
            <person name="Loren J.G."/>
            <person name="Bosch E."/>
            <person name="Fuste M.C."/>
        </authorList>
    </citation>
    <scope>NUCLEOTIDE SEQUENCE [LARGE SCALE GENOMIC DNA]</scope>
    <source>
        <strain evidence="2 3">2478-85</strain>
    </source>
</reference>
<dbReference type="Pfam" id="PF01844">
    <property type="entry name" value="HNH"/>
    <property type="match status" value="1"/>
</dbReference>
<dbReference type="AlphaFoldDB" id="N9VG80"/>
<gene>
    <name evidence="2" type="ORF">G114_17334</name>
</gene>
<dbReference type="GO" id="GO:0003676">
    <property type="term" value="F:nucleic acid binding"/>
    <property type="evidence" value="ECO:0007669"/>
    <property type="project" value="InterPro"/>
</dbReference>
<feature type="domain" description="HNH nuclease" evidence="1">
    <location>
        <begin position="219"/>
        <end position="271"/>
    </location>
</feature>
<dbReference type="RefSeq" id="WP_005360411.1">
    <property type="nucleotide sequence ID" value="NZ_APVG01000063.1"/>
</dbReference>
<dbReference type="GO" id="GO:0008270">
    <property type="term" value="F:zinc ion binding"/>
    <property type="evidence" value="ECO:0007669"/>
    <property type="project" value="InterPro"/>
</dbReference>
<dbReference type="SMART" id="SM00507">
    <property type="entry name" value="HNHc"/>
    <property type="match status" value="1"/>
</dbReference>
<keyword evidence="3" id="KW-1185">Reference proteome</keyword>
<dbReference type="GO" id="GO:0004519">
    <property type="term" value="F:endonuclease activity"/>
    <property type="evidence" value="ECO:0007669"/>
    <property type="project" value="InterPro"/>
</dbReference>
<dbReference type="EMBL" id="APVG01000063">
    <property type="protein sequence ID" value="ENY70628.1"/>
    <property type="molecule type" value="Genomic_DNA"/>
</dbReference>